<dbReference type="Proteomes" id="UP000005380">
    <property type="component" value="Chromosome"/>
</dbReference>
<dbReference type="eggNOG" id="ENOG502ZAMX">
    <property type="taxonomic scope" value="Bacteria"/>
</dbReference>
<evidence type="ECO:0000313" key="2">
    <source>
        <dbReference type="EMBL" id="AHF01119.1"/>
    </source>
</evidence>
<feature type="domain" description="DUF4062" evidence="1">
    <location>
        <begin position="8"/>
        <end position="92"/>
    </location>
</feature>
<proteinExistence type="predicted"/>
<protein>
    <recommendedName>
        <fullName evidence="1">DUF4062 domain-containing protein</fullName>
    </recommendedName>
</protein>
<dbReference type="AlphaFoldDB" id="W0DVV7"/>
<dbReference type="InterPro" id="IPR025139">
    <property type="entry name" value="DUF4062"/>
</dbReference>
<dbReference type="EMBL" id="CP007030">
    <property type="protein sequence ID" value="AHF01119.1"/>
    <property type="molecule type" value="Genomic_DNA"/>
</dbReference>
<accession>W0DVV7</accession>
<reference evidence="2 3" key="1">
    <citation type="submission" date="2013-12" db="EMBL/GenBank/DDBJ databases">
        <authorList>
            <consortium name="DOE Joint Genome Institute"/>
            <person name="Kappler U."/>
            <person name="Huntemann M."/>
            <person name="Han J."/>
            <person name="Chen A."/>
            <person name="Kyrpides N."/>
            <person name="Mavromatis K."/>
            <person name="Markowitz V."/>
            <person name="Palaniappan K."/>
            <person name="Ivanova N."/>
            <person name="Schaumberg A."/>
            <person name="Pati A."/>
            <person name="Liolios K."/>
            <person name="Nordberg H.P."/>
            <person name="Cantor M.N."/>
            <person name="Hua S.X."/>
            <person name="Woyke T."/>
        </authorList>
    </citation>
    <scope>NUCLEOTIDE SEQUENCE [LARGE SCALE GENOMIC DNA]</scope>
    <source>
        <strain evidence="3">AL2</strain>
    </source>
</reference>
<gene>
    <name evidence="2" type="ORF">THIAE_04345</name>
</gene>
<sequence>MGDRALTVMVSSTVYGVEELLDRVYTLLTSFGYEVWMSHKGTVPVSSTLTAFDACLNAVERCDLFLGIITTEYGSGVSAGNLSITHQEMKKAIELNKPRWFLAHDHVVFARRLLKDLGYPDAQARQTLALKKGAASVSDLRVIDLYEDATLENLPLSDRAGNWVQKFDRDDDASLFVLSQFSRYQDVEQLLAQNLAEPLLLAERIGYLDE</sequence>
<dbReference type="HOGENOM" id="CLU_1309257_0_0_6"/>
<name>W0DVV7_9GAMM</name>
<dbReference type="Pfam" id="PF13271">
    <property type="entry name" value="DUF4062"/>
    <property type="match status" value="1"/>
</dbReference>
<organism evidence="2 3">
    <name type="scientific">Thiomicrospira aerophila AL3</name>
    <dbReference type="NCBI Taxonomy" id="717772"/>
    <lineage>
        <taxon>Bacteria</taxon>
        <taxon>Pseudomonadati</taxon>
        <taxon>Pseudomonadota</taxon>
        <taxon>Gammaproteobacteria</taxon>
        <taxon>Thiotrichales</taxon>
        <taxon>Piscirickettsiaceae</taxon>
        <taxon>Thiomicrospira</taxon>
    </lineage>
</organism>
<evidence type="ECO:0000313" key="3">
    <source>
        <dbReference type="Proteomes" id="UP000005380"/>
    </source>
</evidence>
<dbReference type="OrthoDB" id="754716at2"/>
<dbReference type="RefSeq" id="WP_025299309.1">
    <property type="nucleotide sequence ID" value="NZ_CP007030.1"/>
</dbReference>
<dbReference type="STRING" id="717772.THIAE_04345"/>
<dbReference type="InParanoid" id="W0DVV7"/>
<dbReference type="KEGG" id="tao:THIAE_04345"/>
<keyword evidence="3" id="KW-1185">Reference proteome</keyword>
<evidence type="ECO:0000259" key="1">
    <source>
        <dbReference type="Pfam" id="PF13271"/>
    </source>
</evidence>